<accession>A0A0E3BT19</accession>
<dbReference type="InterPro" id="IPR018647">
    <property type="entry name" value="SLFN_3-like_DNA/RNA_helicase"/>
</dbReference>
<sequence>MKKPSQRAAYIATIQEFFAASDHTILGQLSIASEGDVATEQMGAWKQQIEILREALDSSMEGMIGFEFVIPRIGRRVDNLLLLGNKVAVLEFKVGAKQYDAAAQTQVLDYALDLRNFHGGSHTAVIAPILVATAAPDVEQVYTYPVDGIYPVIQANTDSLRAVLAKFAQSAAGLELDYAAWLAAGYRPTPTIVEASQALYKGHGVEEITHSEAGAENLGATTEALTAAIDRARQFKRKVICFVSGVPGAGKTLAGLNLVCERRKHDADEQEHAVFLSGNGPLVDVLREALARDEVLQSKQSAQPVRKNDAKRKAKAFIQNIHHFRDDNLKSEAAPVERVVVFDEAQRAWDREQASKFMRTKRNQPDFDQSEPAFLIGVMDRHEGWAAIVCLIGGGQEINTGEAGLEEWLRALRDRFTHWDIYLPAQLENSSYLHSFQLSEIKHSQIVRSPALHLGVSLRSFRSERLSQAIAAVMAGEIAEAKAQLQQVLKHYPIVRTRSLAQAKQWLKSKARGSERYGALASSGAKRIKPLGLNMGVKIDPCAWFLNDANDVRSSYYLEDAGSEFDVQGLELDWTMVVWDGDLMYQPQNPSAPWRFRSFSGTRWQEIRQEVDQRYRLNAYRVLLTRARQGMVIVVPEGDEQDSTRDSQFYDPSWEYLALLGIPEVLIRTPA</sequence>
<dbReference type="AlphaFoldDB" id="A0A0E3BT19"/>
<proteinExistence type="predicted"/>
<evidence type="ECO:0000313" key="2">
    <source>
        <dbReference type="EMBL" id="KGH02850.1"/>
    </source>
</evidence>
<dbReference type="InterPro" id="IPR027417">
    <property type="entry name" value="P-loop_NTPase"/>
</dbReference>
<dbReference type="Gene3D" id="3.40.50.300">
    <property type="entry name" value="P-loop containing nucleotide triphosphate hydrolases"/>
    <property type="match status" value="1"/>
</dbReference>
<gene>
    <name evidence="2" type="ORF">P608_26230</name>
</gene>
<evidence type="ECO:0000259" key="1">
    <source>
        <dbReference type="Pfam" id="PF09848"/>
    </source>
</evidence>
<dbReference type="Pfam" id="PF09848">
    <property type="entry name" value="SLFN-g3_helicase"/>
    <property type="match status" value="1"/>
</dbReference>
<keyword evidence="3" id="KW-1185">Reference proteome</keyword>
<protein>
    <recommendedName>
        <fullName evidence="1">Schlafen group 3-like DNA/RNA helicase domain-containing protein</fullName>
    </recommendedName>
</protein>
<feature type="domain" description="Schlafen group 3-like DNA/RNA helicase" evidence="1">
    <location>
        <begin position="238"/>
        <end position="636"/>
    </location>
</feature>
<dbReference type="SUPFAM" id="SSF52540">
    <property type="entry name" value="P-loop containing nucleoside triphosphate hydrolases"/>
    <property type="match status" value="1"/>
</dbReference>
<comment type="caution">
    <text evidence="2">The sequence shown here is derived from an EMBL/GenBank/DDBJ whole genome shotgun (WGS) entry which is preliminary data.</text>
</comment>
<dbReference type="Proteomes" id="UP000029549">
    <property type="component" value="Unassembled WGS sequence"/>
</dbReference>
<dbReference type="EMBL" id="AWTP01000176">
    <property type="protein sequence ID" value="KGH02850.1"/>
    <property type="molecule type" value="Genomic_DNA"/>
</dbReference>
<reference evidence="2 3" key="1">
    <citation type="submission" date="2013-09" db="EMBL/GenBank/DDBJ databases">
        <title>High correlation between genotypes and phenotypes of environmental bacteria Comamonas testosteroni strains.</title>
        <authorList>
            <person name="Liu L."/>
            <person name="Zhu W."/>
            <person name="Xia X."/>
            <person name="Xu B."/>
            <person name="Luo M."/>
            <person name="Wang G."/>
        </authorList>
    </citation>
    <scope>NUCLEOTIDE SEQUENCE [LARGE SCALE GENOMIC DNA]</scope>
    <source>
        <strain evidence="2 3">DF2</strain>
    </source>
</reference>
<organism evidence="2 3">
    <name type="scientific">Comamonas thiooxydans</name>
    <dbReference type="NCBI Taxonomy" id="363952"/>
    <lineage>
        <taxon>Bacteria</taxon>
        <taxon>Pseudomonadati</taxon>
        <taxon>Pseudomonadota</taxon>
        <taxon>Betaproteobacteria</taxon>
        <taxon>Burkholderiales</taxon>
        <taxon>Comamonadaceae</taxon>
        <taxon>Comamonas</taxon>
    </lineage>
</organism>
<dbReference type="RefSeq" id="WP_034394425.1">
    <property type="nucleotide sequence ID" value="NZ_AWTM01000131.1"/>
</dbReference>
<name>A0A0E3BT19_9BURK</name>
<evidence type="ECO:0000313" key="3">
    <source>
        <dbReference type="Proteomes" id="UP000029549"/>
    </source>
</evidence>